<dbReference type="STRING" id="1121400.SAMN02746065_110108"/>
<dbReference type="InterPro" id="IPR028994">
    <property type="entry name" value="Integrin_alpha_N"/>
</dbReference>
<name>A0A1W2C2Z9_9BACT</name>
<proteinExistence type="predicted"/>
<reference evidence="3 4" key="1">
    <citation type="submission" date="2017-04" db="EMBL/GenBank/DDBJ databases">
        <authorList>
            <person name="Afonso C.L."/>
            <person name="Miller P.J."/>
            <person name="Scott M.A."/>
            <person name="Spackman E."/>
            <person name="Goraichik I."/>
            <person name="Dimitrov K.M."/>
            <person name="Suarez D.L."/>
            <person name="Swayne D.E."/>
        </authorList>
    </citation>
    <scope>NUCLEOTIDE SEQUENCE [LARGE SCALE GENOMIC DNA]</scope>
    <source>
        <strain evidence="3 4">DSM 3385</strain>
    </source>
</reference>
<evidence type="ECO:0000313" key="3">
    <source>
        <dbReference type="EMBL" id="SMC79617.1"/>
    </source>
</evidence>
<evidence type="ECO:0000256" key="1">
    <source>
        <dbReference type="ARBA" id="ARBA00022729"/>
    </source>
</evidence>
<organism evidence="3 4">
    <name type="scientific">Desulfocicer vacuolatum DSM 3385</name>
    <dbReference type="NCBI Taxonomy" id="1121400"/>
    <lineage>
        <taxon>Bacteria</taxon>
        <taxon>Pseudomonadati</taxon>
        <taxon>Thermodesulfobacteriota</taxon>
        <taxon>Desulfobacteria</taxon>
        <taxon>Desulfobacterales</taxon>
        <taxon>Desulfobacteraceae</taxon>
        <taxon>Desulfocicer</taxon>
    </lineage>
</organism>
<dbReference type="EMBL" id="FWXY01000010">
    <property type="protein sequence ID" value="SMC79617.1"/>
    <property type="molecule type" value="Genomic_DNA"/>
</dbReference>
<dbReference type="RefSeq" id="WP_084069311.1">
    <property type="nucleotide sequence ID" value="NZ_FWXY01000010.1"/>
</dbReference>
<dbReference type="InterPro" id="IPR013517">
    <property type="entry name" value="FG-GAP"/>
</dbReference>
<dbReference type="Proteomes" id="UP000192418">
    <property type="component" value="Unassembled WGS sequence"/>
</dbReference>
<sequence>MKTKQQTFIISLIFIFIFSVSIFINTAFAAPPAQVVIIPFEINAENDLEFLKTGIQDMLNSRLSWKDKVVVVDKAAVNDTIKGLGKFKGESLALLAGGKLKADYIISGSITVIGQSASIDATLRDITGQIDPITFFGQSNSLGGVIPEINRFATTVNEQVFQRQLDYNFSGTPQTLPSPPRSSNSINKSTAPNPIFKTAASSNNKSTLNPNFKTTGSPDSSTGFWKTPPLPLLAIGMDVGDVNNDGIVETVILTNKTIIIYQMLNNRMVKTTQIPTAKFSHPLGIDIGDINNNGTPEIFISSLNSDRNRANSYILEFNGKSYPAVKTGIPWYYRISKETSGKPLLLGQEQRKKKADILTAPVYEMQYHNGNYVPHNIILRGKTANVLGVAIKKDNQNKHFSTAAFDTIEHLSLFTESGTLLWRNREASGGTMSMFFLPKAHADDDQDIQFFPLRIRIHDMNGDGNIEILSATNHDKTMGILSNSKAYDWGVLESYSWKGTDMISNWKTSPLPGRISDFLVADFDNDGIDELVVATVTEEGDTVISKSKSRLVAYDLIVSQDN</sequence>
<accession>A0A1W2C2Z9</accession>
<keyword evidence="4" id="KW-1185">Reference proteome</keyword>
<protein>
    <submittedName>
        <fullName evidence="3">Repeat domain-containing protein</fullName>
    </submittedName>
</protein>
<evidence type="ECO:0000256" key="2">
    <source>
        <dbReference type="SAM" id="MobiDB-lite"/>
    </source>
</evidence>
<evidence type="ECO:0000313" key="4">
    <source>
        <dbReference type="Proteomes" id="UP000192418"/>
    </source>
</evidence>
<dbReference type="AlphaFoldDB" id="A0A1W2C2Z9"/>
<feature type="compositionally biased region" description="Polar residues" evidence="2">
    <location>
        <begin position="169"/>
        <end position="192"/>
    </location>
</feature>
<keyword evidence="1" id="KW-0732">Signal</keyword>
<feature type="compositionally biased region" description="Polar residues" evidence="2">
    <location>
        <begin position="199"/>
        <end position="222"/>
    </location>
</feature>
<feature type="region of interest" description="Disordered" evidence="2">
    <location>
        <begin position="169"/>
        <end position="222"/>
    </location>
</feature>
<dbReference type="Pfam" id="PF13517">
    <property type="entry name" value="FG-GAP_3"/>
    <property type="match status" value="1"/>
</dbReference>
<gene>
    <name evidence="3" type="ORF">SAMN02746065_110108</name>
</gene>
<dbReference type="SUPFAM" id="SSF69318">
    <property type="entry name" value="Integrin alpha N-terminal domain"/>
    <property type="match status" value="1"/>
</dbReference>
<dbReference type="OrthoDB" id="5422153at2"/>